<keyword evidence="8 11" id="KW-0067">ATP-binding</keyword>
<dbReference type="Pfam" id="PF01467">
    <property type="entry name" value="CTP_transf_like"/>
    <property type="match status" value="1"/>
</dbReference>
<comment type="catalytic activity">
    <reaction evidence="10 11">
        <text>nicotinate beta-D-ribonucleotide + ATP + H(+) = deamido-NAD(+) + diphosphate</text>
        <dbReference type="Rhea" id="RHEA:22860"/>
        <dbReference type="ChEBI" id="CHEBI:15378"/>
        <dbReference type="ChEBI" id="CHEBI:30616"/>
        <dbReference type="ChEBI" id="CHEBI:33019"/>
        <dbReference type="ChEBI" id="CHEBI:57502"/>
        <dbReference type="ChEBI" id="CHEBI:58437"/>
        <dbReference type="EC" id="2.7.7.18"/>
    </reaction>
</comment>
<comment type="caution">
    <text evidence="13">The sequence shown here is derived from an EMBL/GenBank/DDBJ whole genome shotgun (WGS) entry which is preliminary data.</text>
</comment>
<dbReference type="OrthoDB" id="5295945at2"/>
<dbReference type="InterPro" id="IPR014729">
    <property type="entry name" value="Rossmann-like_a/b/a_fold"/>
</dbReference>
<comment type="pathway">
    <text evidence="2 11">Cofactor biosynthesis; NAD(+) biosynthesis; deamido-NAD(+) from nicotinate D-ribonucleotide: step 1/1.</text>
</comment>
<dbReference type="HAMAP" id="MF_00244">
    <property type="entry name" value="NaMN_adenylyltr"/>
    <property type="match status" value="1"/>
</dbReference>
<evidence type="ECO:0000256" key="7">
    <source>
        <dbReference type="ARBA" id="ARBA00022741"/>
    </source>
</evidence>
<dbReference type="GO" id="GO:0004515">
    <property type="term" value="F:nicotinate-nucleotide adenylyltransferase activity"/>
    <property type="evidence" value="ECO:0007669"/>
    <property type="project" value="UniProtKB-UniRule"/>
</dbReference>
<gene>
    <name evidence="11" type="primary">nadD</name>
    <name evidence="13" type="ORF">CWI75_01660</name>
</gene>
<evidence type="ECO:0000256" key="2">
    <source>
        <dbReference type="ARBA" id="ARBA00005019"/>
    </source>
</evidence>
<dbReference type="CDD" id="cd02165">
    <property type="entry name" value="NMNAT"/>
    <property type="match status" value="1"/>
</dbReference>
<dbReference type="AlphaFoldDB" id="A0A2N5Y6S5"/>
<dbReference type="GO" id="GO:0005524">
    <property type="term" value="F:ATP binding"/>
    <property type="evidence" value="ECO:0007669"/>
    <property type="project" value="UniProtKB-KW"/>
</dbReference>
<accession>A0A2N5Y6S5</accession>
<dbReference type="NCBIfam" id="TIGR00125">
    <property type="entry name" value="cyt_tran_rel"/>
    <property type="match status" value="1"/>
</dbReference>
<dbReference type="SUPFAM" id="SSF52374">
    <property type="entry name" value="Nucleotidylyl transferase"/>
    <property type="match status" value="1"/>
</dbReference>
<dbReference type="RefSeq" id="WP_101519719.1">
    <property type="nucleotide sequence ID" value="NZ_PKLZ01000001.1"/>
</dbReference>
<dbReference type="InterPro" id="IPR004821">
    <property type="entry name" value="Cyt_trans-like"/>
</dbReference>
<dbReference type="Proteomes" id="UP000234845">
    <property type="component" value="Unassembled WGS sequence"/>
</dbReference>
<dbReference type="GO" id="GO:0009435">
    <property type="term" value="P:NAD+ biosynthetic process"/>
    <property type="evidence" value="ECO:0007669"/>
    <property type="project" value="UniProtKB-UniRule"/>
</dbReference>
<name>A0A2N5Y6S5_9GAMM</name>
<keyword evidence="6 11" id="KW-0548">Nucleotidyltransferase</keyword>
<keyword evidence="7 11" id="KW-0547">Nucleotide-binding</keyword>
<dbReference type="UniPathway" id="UPA00253">
    <property type="reaction ID" value="UER00332"/>
</dbReference>
<protein>
    <recommendedName>
        <fullName evidence="11">Probable nicotinate-nucleotide adenylyltransferase</fullName>
        <ecNumber evidence="11">2.7.7.18</ecNumber>
    </recommendedName>
    <alternativeName>
        <fullName evidence="11">Deamido-NAD(+) diphosphorylase</fullName>
    </alternativeName>
    <alternativeName>
        <fullName evidence="11">Deamido-NAD(+) pyrophosphorylase</fullName>
    </alternativeName>
    <alternativeName>
        <fullName evidence="11">Nicotinate mononucleotide adenylyltransferase</fullName>
        <shortName evidence="11">NaMN adenylyltransferase</shortName>
    </alternativeName>
</protein>
<evidence type="ECO:0000256" key="3">
    <source>
        <dbReference type="ARBA" id="ARBA00009014"/>
    </source>
</evidence>
<dbReference type="EMBL" id="PKLZ01000001">
    <property type="protein sequence ID" value="PLW84082.1"/>
    <property type="molecule type" value="Genomic_DNA"/>
</dbReference>
<organism evidence="13 14">
    <name type="scientific">Kineobactrum sediminis</name>
    <dbReference type="NCBI Taxonomy" id="1905677"/>
    <lineage>
        <taxon>Bacteria</taxon>
        <taxon>Pseudomonadati</taxon>
        <taxon>Pseudomonadota</taxon>
        <taxon>Gammaproteobacteria</taxon>
        <taxon>Cellvibrionales</taxon>
        <taxon>Halieaceae</taxon>
        <taxon>Kineobactrum</taxon>
    </lineage>
</organism>
<evidence type="ECO:0000256" key="8">
    <source>
        <dbReference type="ARBA" id="ARBA00022840"/>
    </source>
</evidence>
<keyword evidence="9 11" id="KW-0520">NAD</keyword>
<keyword evidence="5 11" id="KW-0808">Transferase</keyword>
<evidence type="ECO:0000256" key="4">
    <source>
        <dbReference type="ARBA" id="ARBA00022642"/>
    </source>
</evidence>
<keyword evidence="4 11" id="KW-0662">Pyridine nucleotide biosynthesis</keyword>
<comment type="function">
    <text evidence="1 11">Catalyzes the reversible adenylation of nicotinate mononucleotide (NaMN) to nicotinic acid adenine dinucleotide (NaAD).</text>
</comment>
<evidence type="ECO:0000313" key="14">
    <source>
        <dbReference type="Proteomes" id="UP000234845"/>
    </source>
</evidence>
<feature type="domain" description="Cytidyltransferase-like" evidence="12">
    <location>
        <begin position="13"/>
        <end position="191"/>
    </location>
</feature>
<dbReference type="NCBIfam" id="TIGR00482">
    <property type="entry name" value="nicotinate (nicotinamide) nucleotide adenylyltransferase"/>
    <property type="match status" value="1"/>
</dbReference>
<evidence type="ECO:0000256" key="5">
    <source>
        <dbReference type="ARBA" id="ARBA00022679"/>
    </source>
</evidence>
<comment type="similarity">
    <text evidence="3 11">Belongs to the NadD family.</text>
</comment>
<evidence type="ECO:0000256" key="1">
    <source>
        <dbReference type="ARBA" id="ARBA00002324"/>
    </source>
</evidence>
<evidence type="ECO:0000313" key="13">
    <source>
        <dbReference type="EMBL" id="PLW84082.1"/>
    </source>
</evidence>
<dbReference type="PANTHER" id="PTHR39321">
    <property type="entry name" value="NICOTINATE-NUCLEOTIDE ADENYLYLTRANSFERASE-RELATED"/>
    <property type="match status" value="1"/>
</dbReference>
<proteinExistence type="inferred from homology"/>
<keyword evidence="14" id="KW-1185">Reference proteome</keyword>
<evidence type="ECO:0000256" key="9">
    <source>
        <dbReference type="ARBA" id="ARBA00023027"/>
    </source>
</evidence>
<evidence type="ECO:0000259" key="12">
    <source>
        <dbReference type="Pfam" id="PF01467"/>
    </source>
</evidence>
<dbReference type="NCBIfam" id="NF000839">
    <property type="entry name" value="PRK00071.1-1"/>
    <property type="match status" value="1"/>
</dbReference>
<dbReference type="NCBIfam" id="NF000840">
    <property type="entry name" value="PRK00071.1-3"/>
    <property type="match status" value="1"/>
</dbReference>
<evidence type="ECO:0000256" key="11">
    <source>
        <dbReference type="HAMAP-Rule" id="MF_00244"/>
    </source>
</evidence>
<evidence type="ECO:0000256" key="10">
    <source>
        <dbReference type="ARBA" id="ARBA00048721"/>
    </source>
</evidence>
<dbReference type="EC" id="2.7.7.18" evidence="11"/>
<sequence length="222" mass="24605">MTVTTPTDRPIAIFGGTFNPIHHGHLRSAIELVELLGLERLHLMPSALPPHREAPGCPAERRADMVALAVAGESHLVCDRRELARSGPSWSIDSLVELRAEYGAARSLCLVMGCDAVLGLESWHRWQELLDFAHIVVIARPGWQFPESGTIADWQRQHRLADAASLGQAPAGGVLLLELRQLAISSTEIRDLRRAGRSSRYLLPDPVLDYIEKFQLYTDADH</sequence>
<dbReference type="PANTHER" id="PTHR39321:SF3">
    <property type="entry name" value="PHOSPHOPANTETHEINE ADENYLYLTRANSFERASE"/>
    <property type="match status" value="1"/>
</dbReference>
<evidence type="ECO:0000256" key="6">
    <source>
        <dbReference type="ARBA" id="ARBA00022695"/>
    </source>
</evidence>
<dbReference type="Gene3D" id="3.40.50.620">
    <property type="entry name" value="HUPs"/>
    <property type="match status" value="1"/>
</dbReference>
<dbReference type="InterPro" id="IPR005248">
    <property type="entry name" value="NadD/NMNAT"/>
</dbReference>
<reference evidence="14" key="1">
    <citation type="submission" date="2017-11" db="EMBL/GenBank/DDBJ databases">
        <title>The draft genome sequence of Chromatocurvus sp. F02.</title>
        <authorList>
            <person name="Du Z.-J."/>
            <person name="Chang Y.-Q."/>
        </authorList>
    </citation>
    <scope>NUCLEOTIDE SEQUENCE [LARGE SCALE GENOMIC DNA]</scope>
    <source>
        <strain evidence="14">F02</strain>
    </source>
</reference>